<reference evidence="2" key="2">
    <citation type="submission" date="2015-01" db="EMBL/GenBank/DDBJ databases">
        <title>Evolutionary Origins and Diversification of the Mycorrhizal Mutualists.</title>
        <authorList>
            <consortium name="DOE Joint Genome Institute"/>
            <consortium name="Mycorrhizal Genomics Consortium"/>
            <person name="Kohler A."/>
            <person name="Kuo A."/>
            <person name="Nagy L.G."/>
            <person name="Floudas D."/>
            <person name="Copeland A."/>
            <person name="Barry K.W."/>
            <person name="Cichocki N."/>
            <person name="Veneault-Fourrey C."/>
            <person name="LaButti K."/>
            <person name="Lindquist E.A."/>
            <person name="Lipzen A."/>
            <person name="Lundell T."/>
            <person name="Morin E."/>
            <person name="Murat C."/>
            <person name="Riley R."/>
            <person name="Ohm R."/>
            <person name="Sun H."/>
            <person name="Tunlid A."/>
            <person name="Henrissat B."/>
            <person name="Grigoriev I.V."/>
            <person name="Hibbett D.S."/>
            <person name="Martin F."/>
        </authorList>
    </citation>
    <scope>NUCLEOTIDE SEQUENCE [LARGE SCALE GENOMIC DNA]</scope>
    <source>
        <strain evidence="2">441</strain>
    </source>
</reference>
<accession>A0A0C9XEI3</accession>
<evidence type="ECO:0000313" key="2">
    <source>
        <dbReference type="Proteomes" id="UP000054018"/>
    </source>
</evidence>
<protein>
    <submittedName>
        <fullName evidence="1">Uncharacterized protein</fullName>
    </submittedName>
</protein>
<organism evidence="1 2">
    <name type="scientific">Pisolithus microcarpus 441</name>
    <dbReference type="NCBI Taxonomy" id="765257"/>
    <lineage>
        <taxon>Eukaryota</taxon>
        <taxon>Fungi</taxon>
        <taxon>Dikarya</taxon>
        <taxon>Basidiomycota</taxon>
        <taxon>Agaricomycotina</taxon>
        <taxon>Agaricomycetes</taxon>
        <taxon>Agaricomycetidae</taxon>
        <taxon>Boletales</taxon>
        <taxon>Sclerodermatineae</taxon>
        <taxon>Pisolithaceae</taxon>
        <taxon>Pisolithus</taxon>
    </lineage>
</organism>
<dbReference type="Gene3D" id="2.60.120.620">
    <property type="entry name" value="q2cbj1_9rhob like domain"/>
    <property type="match status" value="1"/>
</dbReference>
<dbReference type="Proteomes" id="UP000054018">
    <property type="component" value="Unassembled WGS sequence"/>
</dbReference>
<dbReference type="OrthoDB" id="10428015at2759"/>
<gene>
    <name evidence="1" type="ORF">PISMIDRAFT_20154</name>
</gene>
<evidence type="ECO:0000313" key="1">
    <source>
        <dbReference type="EMBL" id="KIK10725.1"/>
    </source>
</evidence>
<name>A0A0C9XEI3_9AGAM</name>
<keyword evidence="2" id="KW-1185">Reference proteome</keyword>
<reference evidence="1 2" key="1">
    <citation type="submission" date="2014-04" db="EMBL/GenBank/DDBJ databases">
        <authorList>
            <consortium name="DOE Joint Genome Institute"/>
            <person name="Kuo A."/>
            <person name="Kohler A."/>
            <person name="Costa M.D."/>
            <person name="Nagy L.G."/>
            <person name="Floudas D."/>
            <person name="Copeland A."/>
            <person name="Barry K.W."/>
            <person name="Cichocki N."/>
            <person name="Veneault-Fourrey C."/>
            <person name="LaButti K."/>
            <person name="Lindquist E.A."/>
            <person name="Lipzen A."/>
            <person name="Lundell T."/>
            <person name="Morin E."/>
            <person name="Murat C."/>
            <person name="Sun H."/>
            <person name="Tunlid A."/>
            <person name="Henrissat B."/>
            <person name="Grigoriev I.V."/>
            <person name="Hibbett D.S."/>
            <person name="Martin F."/>
            <person name="Nordberg H.P."/>
            <person name="Cantor M.N."/>
            <person name="Hua S.X."/>
        </authorList>
    </citation>
    <scope>NUCLEOTIDE SEQUENCE [LARGE SCALE GENOMIC DNA]</scope>
    <source>
        <strain evidence="1 2">441</strain>
    </source>
</reference>
<dbReference type="EMBL" id="KN834457">
    <property type="protein sequence ID" value="KIK10725.1"/>
    <property type="molecule type" value="Genomic_DNA"/>
</dbReference>
<dbReference type="STRING" id="765257.A0A0C9XEI3"/>
<dbReference type="AlphaFoldDB" id="A0A0C9XEI3"/>
<dbReference type="SUPFAM" id="SSF51197">
    <property type="entry name" value="Clavaminate synthase-like"/>
    <property type="match status" value="1"/>
</dbReference>
<proteinExistence type="predicted"/>
<sequence length="80" mass="9506">MVFNTRFALAEDYDLCQSQIDEYQNNGHILLRNVIPESEIAELRISVLRSHEALKHEEEDFQKAFRITQNLWEINDTLQN</sequence>
<dbReference type="HOGENOM" id="CLU_2590653_0_0_1"/>